<organism evidence="1 2">
    <name type="scientific">Canariomyces notabilis</name>
    <dbReference type="NCBI Taxonomy" id="2074819"/>
    <lineage>
        <taxon>Eukaryota</taxon>
        <taxon>Fungi</taxon>
        <taxon>Dikarya</taxon>
        <taxon>Ascomycota</taxon>
        <taxon>Pezizomycotina</taxon>
        <taxon>Sordariomycetes</taxon>
        <taxon>Sordariomycetidae</taxon>
        <taxon>Sordariales</taxon>
        <taxon>Chaetomiaceae</taxon>
        <taxon>Canariomyces</taxon>
    </lineage>
</organism>
<dbReference type="AlphaFoldDB" id="A0AAN6TI27"/>
<dbReference type="InterPro" id="IPR011042">
    <property type="entry name" value="6-blade_b-propeller_TolB-like"/>
</dbReference>
<sequence length="430" mass="46909">MGPPLKSLSLLGVLIAYAVYTLGPLVHRAVTTLGVLRRYPDGASVKGEIIAIPDTVHCEDLHYYAPSGTLFTACEDNADTRFKWFPGLANFDDPELASKSRGSIHVIDPKTMQSHRLRFENFEGPFITHGIDVIPDSASTDGQAVYIFAINHVPETAPSGVKSPKARSQLELFHHVVGSPTIQHVRSIWHPLIRTPNDIFAESPTSLYVSNDHRHPYAGLMRAIEDLYFGAKWTNIVHIQLDSLAAADAASDLAARVVLSGLHNANGLGHGRSEREILISSCTSGVLHVGQLPDDLETGNITIVESMEIDSVADNPSYFADPYALTPVDDRSGFLEAGLSRGIDLARTHRDPTAKDPVMVTYLRPSLGRWEKRILFEDDGTILRSISSAVLVPIDPVDELNKGGVPGARKAWLFATGFLSKNMIALKVDL</sequence>
<dbReference type="PANTHER" id="PTHR11799">
    <property type="entry name" value="PARAOXONASE"/>
    <property type="match status" value="1"/>
</dbReference>
<gene>
    <name evidence="1" type="ORF">N656DRAFT_705093</name>
</gene>
<dbReference type="GeneID" id="89935361"/>
<comment type="caution">
    <text evidence="1">The sequence shown here is derived from an EMBL/GenBank/DDBJ whole genome shotgun (WGS) entry which is preliminary data.</text>
</comment>
<protein>
    <submittedName>
        <fullName evidence="1">Calcium-dependent phosphotriesterase</fullName>
    </submittedName>
</protein>
<dbReference type="PANTHER" id="PTHR11799:SF12">
    <property type="entry name" value="PARAOXONASE-RELATED"/>
    <property type="match status" value="1"/>
</dbReference>
<keyword evidence="2" id="KW-1185">Reference proteome</keyword>
<dbReference type="EMBL" id="MU853336">
    <property type="protein sequence ID" value="KAK4114814.1"/>
    <property type="molecule type" value="Genomic_DNA"/>
</dbReference>
<dbReference type="SUPFAM" id="SSF63829">
    <property type="entry name" value="Calcium-dependent phosphotriesterase"/>
    <property type="match status" value="1"/>
</dbReference>
<dbReference type="Gene3D" id="2.120.10.30">
    <property type="entry name" value="TolB, C-terminal domain"/>
    <property type="match status" value="1"/>
</dbReference>
<dbReference type="RefSeq" id="XP_064672384.1">
    <property type="nucleotide sequence ID" value="XM_064811236.1"/>
</dbReference>
<dbReference type="Proteomes" id="UP001302812">
    <property type="component" value="Unassembled WGS sequence"/>
</dbReference>
<dbReference type="InterPro" id="IPR051288">
    <property type="entry name" value="Serum_paraoxonase/arylesterase"/>
</dbReference>
<accession>A0AAN6TI27</accession>
<evidence type="ECO:0000313" key="1">
    <source>
        <dbReference type="EMBL" id="KAK4114814.1"/>
    </source>
</evidence>
<proteinExistence type="predicted"/>
<reference evidence="1" key="1">
    <citation type="journal article" date="2023" name="Mol. Phylogenet. Evol.">
        <title>Genome-scale phylogeny and comparative genomics of the fungal order Sordariales.</title>
        <authorList>
            <person name="Hensen N."/>
            <person name="Bonometti L."/>
            <person name="Westerberg I."/>
            <person name="Brannstrom I.O."/>
            <person name="Guillou S."/>
            <person name="Cros-Aarteil S."/>
            <person name="Calhoun S."/>
            <person name="Haridas S."/>
            <person name="Kuo A."/>
            <person name="Mondo S."/>
            <person name="Pangilinan J."/>
            <person name="Riley R."/>
            <person name="LaButti K."/>
            <person name="Andreopoulos B."/>
            <person name="Lipzen A."/>
            <person name="Chen C."/>
            <person name="Yan M."/>
            <person name="Daum C."/>
            <person name="Ng V."/>
            <person name="Clum A."/>
            <person name="Steindorff A."/>
            <person name="Ohm R.A."/>
            <person name="Martin F."/>
            <person name="Silar P."/>
            <person name="Natvig D.O."/>
            <person name="Lalanne C."/>
            <person name="Gautier V."/>
            <person name="Ament-Velasquez S.L."/>
            <person name="Kruys A."/>
            <person name="Hutchinson M.I."/>
            <person name="Powell A.J."/>
            <person name="Barry K."/>
            <person name="Miller A.N."/>
            <person name="Grigoriev I.V."/>
            <person name="Debuchy R."/>
            <person name="Gladieux P."/>
            <person name="Hiltunen Thoren M."/>
            <person name="Johannesson H."/>
        </authorList>
    </citation>
    <scope>NUCLEOTIDE SEQUENCE</scope>
    <source>
        <strain evidence="1">CBS 508.74</strain>
    </source>
</reference>
<name>A0AAN6TI27_9PEZI</name>
<evidence type="ECO:0000313" key="2">
    <source>
        <dbReference type="Proteomes" id="UP001302812"/>
    </source>
</evidence>
<reference evidence="1" key="2">
    <citation type="submission" date="2023-05" db="EMBL/GenBank/DDBJ databases">
        <authorList>
            <consortium name="Lawrence Berkeley National Laboratory"/>
            <person name="Steindorff A."/>
            <person name="Hensen N."/>
            <person name="Bonometti L."/>
            <person name="Westerberg I."/>
            <person name="Brannstrom I.O."/>
            <person name="Guillou S."/>
            <person name="Cros-Aarteil S."/>
            <person name="Calhoun S."/>
            <person name="Haridas S."/>
            <person name="Kuo A."/>
            <person name="Mondo S."/>
            <person name="Pangilinan J."/>
            <person name="Riley R."/>
            <person name="Labutti K."/>
            <person name="Andreopoulos B."/>
            <person name="Lipzen A."/>
            <person name="Chen C."/>
            <person name="Yanf M."/>
            <person name="Daum C."/>
            <person name="Ng V."/>
            <person name="Clum A."/>
            <person name="Ohm R."/>
            <person name="Martin F."/>
            <person name="Silar P."/>
            <person name="Natvig D."/>
            <person name="Lalanne C."/>
            <person name="Gautier V."/>
            <person name="Ament-Velasquez S.L."/>
            <person name="Kruys A."/>
            <person name="Hutchinson M.I."/>
            <person name="Powell A.J."/>
            <person name="Barry K."/>
            <person name="Miller A.N."/>
            <person name="Grigoriev I.V."/>
            <person name="Debuchy R."/>
            <person name="Gladieux P."/>
            <person name="Thoren M.H."/>
            <person name="Johannesson H."/>
        </authorList>
    </citation>
    <scope>NUCLEOTIDE SEQUENCE</scope>
    <source>
        <strain evidence="1">CBS 508.74</strain>
    </source>
</reference>